<gene>
    <name evidence="1" type="ORF">B0F90DRAFT_1761690</name>
</gene>
<accession>A0AAD4LZ89</accession>
<keyword evidence="2" id="KW-1185">Reference proteome</keyword>
<name>A0AAD4LZ89_9AGAM</name>
<comment type="caution">
    <text evidence="1">The sequence shown here is derived from an EMBL/GenBank/DDBJ whole genome shotgun (WGS) entry which is preliminary data.</text>
</comment>
<proteinExistence type="predicted"/>
<dbReference type="AlphaFoldDB" id="A0AAD4LZ89"/>
<reference evidence="1" key="1">
    <citation type="journal article" date="2022" name="New Phytol.">
        <title>Evolutionary transition to the ectomycorrhizal habit in the genomes of a hyperdiverse lineage of mushroom-forming fungi.</title>
        <authorList>
            <person name="Looney B."/>
            <person name="Miyauchi S."/>
            <person name="Morin E."/>
            <person name="Drula E."/>
            <person name="Courty P.E."/>
            <person name="Kohler A."/>
            <person name="Kuo A."/>
            <person name="LaButti K."/>
            <person name="Pangilinan J."/>
            <person name="Lipzen A."/>
            <person name="Riley R."/>
            <person name="Andreopoulos W."/>
            <person name="He G."/>
            <person name="Johnson J."/>
            <person name="Nolan M."/>
            <person name="Tritt A."/>
            <person name="Barry K.W."/>
            <person name="Grigoriev I.V."/>
            <person name="Nagy L.G."/>
            <person name="Hibbett D."/>
            <person name="Henrissat B."/>
            <person name="Matheny P.B."/>
            <person name="Labbe J."/>
            <person name="Martin F.M."/>
        </authorList>
    </citation>
    <scope>NUCLEOTIDE SEQUENCE</scope>
    <source>
        <strain evidence="1">BPL690</strain>
    </source>
</reference>
<evidence type="ECO:0000313" key="1">
    <source>
        <dbReference type="EMBL" id="KAI0293659.1"/>
    </source>
</evidence>
<evidence type="ECO:0000313" key="2">
    <source>
        <dbReference type="Proteomes" id="UP001203297"/>
    </source>
</evidence>
<organism evidence="1 2">
    <name type="scientific">Multifurca ochricompacta</name>
    <dbReference type="NCBI Taxonomy" id="376703"/>
    <lineage>
        <taxon>Eukaryota</taxon>
        <taxon>Fungi</taxon>
        <taxon>Dikarya</taxon>
        <taxon>Basidiomycota</taxon>
        <taxon>Agaricomycotina</taxon>
        <taxon>Agaricomycetes</taxon>
        <taxon>Russulales</taxon>
        <taxon>Russulaceae</taxon>
        <taxon>Multifurca</taxon>
    </lineage>
</organism>
<feature type="non-terminal residue" evidence="1">
    <location>
        <position position="101"/>
    </location>
</feature>
<dbReference type="Proteomes" id="UP001203297">
    <property type="component" value="Unassembled WGS sequence"/>
</dbReference>
<protein>
    <submittedName>
        <fullName evidence="1">Uncharacterized protein</fullName>
    </submittedName>
</protein>
<sequence>MNTIFAYNTSYYMFGVVITLLGSQSTGGSDIKPLPSLSRDQNRRGCKPCPSGREIWRCCSARMRISLSKASFSAAFFWAPSYSSPAVAAAAAAKRRARYFR</sequence>
<dbReference type="EMBL" id="WTXG01000092">
    <property type="protein sequence ID" value="KAI0293659.1"/>
    <property type="molecule type" value="Genomic_DNA"/>
</dbReference>